<feature type="non-terminal residue" evidence="1">
    <location>
        <position position="70"/>
    </location>
</feature>
<dbReference type="Proteomes" id="UP001233999">
    <property type="component" value="Unassembled WGS sequence"/>
</dbReference>
<organism evidence="1 2">
    <name type="scientific">Diploptera punctata</name>
    <name type="common">Pacific beetle cockroach</name>
    <dbReference type="NCBI Taxonomy" id="6984"/>
    <lineage>
        <taxon>Eukaryota</taxon>
        <taxon>Metazoa</taxon>
        <taxon>Ecdysozoa</taxon>
        <taxon>Arthropoda</taxon>
        <taxon>Hexapoda</taxon>
        <taxon>Insecta</taxon>
        <taxon>Pterygota</taxon>
        <taxon>Neoptera</taxon>
        <taxon>Polyneoptera</taxon>
        <taxon>Dictyoptera</taxon>
        <taxon>Blattodea</taxon>
        <taxon>Blaberoidea</taxon>
        <taxon>Blaberidae</taxon>
        <taxon>Diplopterinae</taxon>
        <taxon>Diploptera</taxon>
    </lineage>
</organism>
<sequence>VDVAMRPDKLNWDNLLILKKHPEQLEIFKKNSRRDITEDEATKTLKLQYNWTGYEITSLITPSPDASNVQ</sequence>
<dbReference type="EMBL" id="JASPKZ010000424">
    <property type="protein sequence ID" value="KAJ9600393.1"/>
    <property type="molecule type" value="Genomic_DNA"/>
</dbReference>
<comment type="caution">
    <text evidence="1">The sequence shown here is derived from an EMBL/GenBank/DDBJ whole genome shotgun (WGS) entry which is preliminary data.</text>
</comment>
<reference evidence="1" key="1">
    <citation type="journal article" date="2023" name="IScience">
        <title>Live-bearing cockroach genome reveals convergent evolutionary mechanisms linked to viviparity in insects and beyond.</title>
        <authorList>
            <person name="Fouks B."/>
            <person name="Harrison M.C."/>
            <person name="Mikhailova A.A."/>
            <person name="Marchal E."/>
            <person name="English S."/>
            <person name="Carruthers M."/>
            <person name="Jennings E.C."/>
            <person name="Chiamaka E.L."/>
            <person name="Frigard R.A."/>
            <person name="Pippel M."/>
            <person name="Attardo G.M."/>
            <person name="Benoit J.B."/>
            <person name="Bornberg-Bauer E."/>
            <person name="Tobe S.S."/>
        </authorList>
    </citation>
    <scope>NUCLEOTIDE SEQUENCE</scope>
    <source>
        <strain evidence="1">Stay&amp;Tobe</strain>
    </source>
</reference>
<name>A0AAD8AJM3_DIPPU</name>
<keyword evidence="2" id="KW-1185">Reference proteome</keyword>
<evidence type="ECO:0000313" key="2">
    <source>
        <dbReference type="Proteomes" id="UP001233999"/>
    </source>
</evidence>
<accession>A0AAD8AJM3</accession>
<dbReference type="AlphaFoldDB" id="A0AAD8AJM3"/>
<protein>
    <submittedName>
        <fullName evidence="1">Uncharacterized protein</fullName>
    </submittedName>
</protein>
<reference evidence="1" key="2">
    <citation type="submission" date="2023-05" db="EMBL/GenBank/DDBJ databases">
        <authorList>
            <person name="Fouks B."/>
        </authorList>
    </citation>
    <scope>NUCLEOTIDE SEQUENCE</scope>
    <source>
        <strain evidence="1">Stay&amp;Tobe</strain>
        <tissue evidence="1">Testes</tissue>
    </source>
</reference>
<proteinExistence type="predicted"/>
<feature type="non-terminal residue" evidence="1">
    <location>
        <position position="1"/>
    </location>
</feature>
<gene>
    <name evidence="1" type="ORF">L9F63_009321</name>
</gene>
<evidence type="ECO:0000313" key="1">
    <source>
        <dbReference type="EMBL" id="KAJ9600393.1"/>
    </source>
</evidence>